<evidence type="ECO:0000259" key="3">
    <source>
        <dbReference type="Pfam" id="PF01055"/>
    </source>
</evidence>
<dbReference type="GO" id="GO:0004553">
    <property type="term" value="F:hydrolase activity, hydrolyzing O-glycosyl compounds"/>
    <property type="evidence" value="ECO:0007669"/>
    <property type="project" value="InterPro"/>
</dbReference>
<dbReference type="SUPFAM" id="SSF51445">
    <property type="entry name" value="(Trans)glycosidases"/>
    <property type="match status" value="1"/>
</dbReference>
<dbReference type="InterPro" id="IPR000322">
    <property type="entry name" value="Glyco_hydro_31_TIM"/>
</dbReference>
<dbReference type="InterPro" id="IPR048395">
    <property type="entry name" value="Glyco_hydro_31_C"/>
</dbReference>
<dbReference type="EMBL" id="BONZ01000112">
    <property type="protein sequence ID" value="GIH20986.1"/>
    <property type="molecule type" value="Genomic_DNA"/>
</dbReference>
<dbReference type="Gene3D" id="3.20.20.80">
    <property type="entry name" value="Glycosidases"/>
    <property type="match status" value="1"/>
</dbReference>
<dbReference type="Proteomes" id="UP000642748">
    <property type="component" value="Unassembled WGS sequence"/>
</dbReference>
<keyword evidence="2" id="KW-0378">Hydrolase</keyword>
<dbReference type="Gene3D" id="2.60.40.1760">
    <property type="entry name" value="glycosyl hydrolase (family 31)"/>
    <property type="match status" value="1"/>
</dbReference>
<evidence type="ECO:0000256" key="1">
    <source>
        <dbReference type="ARBA" id="ARBA00007806"/>
    </source>
</evidence>
<keyword evidence="7" id="KW-1185">Reference proteome</keyword>
<name>A0A8J3R2C6_9ACTN</name>
<dbReference type="Gene3D" id="2.60.40.1180">
    <property type="entry name" value="Golgi alpha-mannosidase II"/>
    <property type="match status" value="1"/>
</dbReference>
<proteinExistence type="inferred from homology"/>
<organism evidence="6 7">
    <name type="scientific">Rugosimonospora africana</name>
    <dbReference type="NCBI Taxonomy" id="556532"/>
    <lineage>
        <taxon>Bacteria</taxon>
        <taxon>Bacillati</taxon>
        <taxon>Actinomycetota</taxon>
        <taxon>Actinomycetes</taxon>
        <taxon>Micromonosporales</taxon>
        <taxon>Micromonosporaceae</taxon>
        <taxon>Rugosimonospora</taxon>
    </lineage>
</organism>
<feature type="domain" description="Glycoside hydrolase family 31 TIM barrel" evidence="3">
    <location>
        <begin position="291"/>
        <end position="605"/>
    </location>
</feature>
<dbReference type="InterPro" id="IPR011013">
    <property type="entry name" value="Gal_mutarotase_sf_dom"/>
</dbReference>
<dbReference type="InterPro" id="IPR017853">
    <property type="entry name" value="GH"/>
</dbReference>
<evidence type="ECO:0000259" key="5">
    <source>
        <dbReference type="Pfam" id="PF21365"/>
    </source>
</evidence>
<feature type="domain" description="Glycoside hydrolase family 31 N-terminal" evidence="4">
    <location>
        <begin position="72"/>
        <end position="249"/>
    </location>
</feature>
<dbReference type="InterPro" id="IPR051816">
    <property type="entry name" value="Glycosyl_Hydrolase_31"/>
</dbReference>
<gene>
    <name evidence="6" type="ORF">Raf01_91580</name>
</gene>
<dbReference type="Pfam" id="PF21365">
    <property type="entry name" value="Glyco_hydro_31_3rd"/>
    <property type="match status" value="1"/>
</dbReference>
<sequence length="823" mass="89135">MTFVWLVGKLIRMPYRPPLVPHELFVADPIDLPVRPPGAGGLSALVRAELVATDRNGVSVKAVTADGQVLTAEISAAGEGVVRVRLAQDLDVRSRSATVAQLVRPATDPQARVEVEDRRVRLRTGPLTAEITLDPWHLRFLDGDGRVLVAEDPGEVDISGRMRTLPLGRSTVDGVVAAYHESFAAAADEHFVGLGEKFTGFDKRGQRVVMWNYDAFGAESERSYKNVPFYLSSRGYGVLVDSGTATEFDICHSTHSSLQIVVPDDLIDYYVLAGPTPARVLARFDRLTGAPTLPPKWAFGTWISSGFFVDTQEAVLARARRIRASAIPCDVLHLDCYWQTEGHWSDLRWDAERFPDPAGMLATLAESGFRVCLWINPYISQFSPDFADAAERGYFLRRADGSVYIADVWHGSHPASGIVDFTNPAASAWYCDRLRGLLEQGVAVFKTDFAEGVPVDSVASNGMSGTVLHNVYSLLYNDAVADATRQVAGHSMVWARSSFLGGQRHCAQWSGDTNASYPAMASTLRGGLSHGLSGVPFWSHDVGGFYGTPVPDLYSRWAGFGALSPLVRFHGTTSRLPWEFPPEAERDAVAALRLRYELMPYLYSAATDSARTGLPMMRPLLVEYPDDPAAWQADLEYLLGPDLLVAPMTDPAGVRRVYLPEGDWVDYWTGTAQAGGRYVTIADDWSGSSRGVRRAEPDWSDDWSGSSRGVGRVPLFVRLGALIATTDAGDTVGDGAFGDLTLVSWAAGGDGETGTVVSDVSGDTRITAVRQDTRLDIVTDGPARVHGVVFAPVAGAQPPEVVTVDGVVATLETVDGRLTARLA</sequence>
<keyword evidence="2" id="KW-0326">Glycosidase</keyword>
<dbReference type="CDD" id="cd06593">
    <property type="entry name" value="GH31_xylosidase_YicI"/>
    <property type="match status" value="1"/>
</dbReference>
<dbReference type="Pfam" id="PF13802">
    <property type="entry name" value="Gal_mutarotas_2"/>
    <property type="match status" value="1"/>
</dbReference>
<dbReference type="Pfam" id="PF01055">
    <property type="entry name" value="Glyco_hydro_31_2nd"/>
    <property type="match status" value="1"/>
</dbReference>
<dbReference type="GO" id="GO:0030246">
    <property type="term" value="F:carbohydrate binding"/>
    <property type="evidence" value="ECO:0007669"/>
    <property type="project" value="InterPro"/>
</dbReference>
<dbReference type="SUPFAM" id="SSF74650">
    <property type="entry name" value="Galactose mutarotase-like"/>
    <property type="match status" value="1"/>
</dbReference>
<dbReference type="CDD" id="cd14752">
    <property type="entry name" value="GH31_N"/>
    <property type="match status" value="1"/>
</dbReference>
<evidence type="ECO:0000256" key="2">
    <source>
        <dbReference type="RuleBase" id="RU361185"/>
    </source>
</evidence>
<dbReference type="SUPFAM" id="SSF51011">
    <property type="entry name" value="Glycosyl hydrolase domain"/>
    <property type="match status" value="1"/>
</dbReference>
<evidence type="ECO:0000259" key="4">
    <source>
        <dbReference type="Pfam" id="PF13802"/>
    </source>
</evidence>
<dbReference type="PANTHER" id="PTHR43863">
    <property type="entry name" value="HYDROLASE, PUTATIVE (AFU_ORTHOLOGUE AFUA_1G03140)-RELATED"/>
    <property type="match status" value="1"/>
</dbReference>
<comment type="caution">
    <text evidence="6">The sequence shown here is derived from an EMBL/GenBank/DDBJ whole genome shotgun (WGS) entry which is preliminary data.</text>
</comment>
<dbReference type="GO" id="GO:0005975">
    <property type="term" value="P:carbohydrate metabolic process"/>
    <property type="evidence" value="ECO:0007669"/>
    <property type="project" value="InterPro"/>
</dbReference>
<accession>A0A8J3R2C6</accession>
<dbReference type="PANTHER" id="PTHR43863:SF2">
    <property type="entry name" value="MALTASE-GLUCOAMYLASE"/>
    <property type="match status" value="1"/>
</dbReference>
<protein>
    <submittedName>
        <fullName evidence="6">Alpha-xylosidase</fullName>
    </submittedName>
</protein>
<dbReference type="InterPro" id="IPR025887">
    <property type="entry name" value="Glyco_hydro_31_N_dom"/>
</dbReference>
<reference evidence="6" key="1">
    <citation type="submission" date="2021-01" db="EMBL/GenBank/DDBJ databases">
        <title>Whole genome shotgun sequence of Rugosimonospora africana NBRC 104875.</title>
        <authorList>
            <person name="Komaki H."/>
            <person name="Tamura T."/>
        </authorList>
    </citation>
    <scope>NUCLEOTIDE SEQUENCE</scope>
    <source>
        <strain evidence="6">NBRC 104875</strain>
    </source>
</reference>
<feature type="domain" description="Glycosyl hydrolase family 31 C-terminal" evidence="5">
    <location>
        <begin position="613"/>
        <end position="723"/>
    </location>
</feature>
<comment type="similarity">
    <text evidence="1 2">Belongs to the glycosyl hydrolase 31 family.</text>
</comment>
<dbReference type="InterPro" id="IPR013780">
    <property type="entry name" value="Glyco_hydro_b"/>
</dbReference>
<evidence type="ECO:0000313" key="6">
    <source>
        <dbReference type="EMBL" id="GIH20986.1"/>
    </source>
</evidence>
<dbReference type="AlphaFoldDB" id="A0A8J3R2C6"/>
<evidence type="ECO:0000313" key="7">
    <source>
        <dbReference type="Proteomes" id="UP000642748"/>
    </source>
</evidence>